<dbReference type="WBParaSite" id="PSAMB.scaffold2276size24175.g17155.t1">
    <property type="protein sequence ID" value="PSAMB.scaffold2276size24175.g17155.t1"/>
    <property type="gene ID" value="PSAMB.scaffold2276size24175.g17155"/>
</dbReference>
<keyword evidence="6" id="KW-0342">GTP-binding</keyword>
<dbReference type="PANTHER" id="PTHR21231">
    <property type="entry name" value="XPA-BINDING PROTEIN 1-RELATED"/>
    <property type="match status" value="1"/>
</dbReference>
<accession>A0A914VNH9</accession>
<dbReference type="SUPFAM" id="SSF52540">
    <property type="entry name" value="P-loop containing nucleoside triphosphate hydrolases"/>
    <property type="match status" value="1"/>
</dbReference>
<evidence type="ECO:0000256" key="2">
    <source>
        <dbReference type="ARBA" id="ARBA00005290"/>
    </source>
</evidence>
<reference evidence="10" key="1">
    <citation type="submission" date="2022-11" db="UniProtKB">
        <authorList>
            <consortium name="WormBaseParasite"/>
        </authorList>
    </citation>
    <scope>IDENTIFICATION</scope>
</reference>
<sequence length="546" mass="60655">MFGQVVIGPPGSGKSTYCTAMRDMLTALRRPVACVNVDPANDAVPYVCEVDIRRLIDLSAVMDRLSLGPNGALIYCMEYLQAHMDWLKQQLDALPPATYVLFDFPGQVELYTHHDSVKLLLKQLEKWGHRLVTVHLTDAHYCSEPGKFVSVLMTALTTMVQLETPHLNVLSKIDLLPAYGPLPFSLEYFTDVLDLRHLLQLLDDDPFLKKYKDLNEAICGIVEDFNLVNFIVLNVNEKESMIAVLKSADQANGYCFYETDEPDVPASGQSWNSPGYAPSAIEKLFSQTLRVPLDDGNSVNGGLVVGRANAAMNAPAEAFLRVPTGNGDAMLVPKGVYHYSEKEEDVKGELVLPDLDDPIGWVKQMLKGNTDAKSTDRTTNGLYIPLPFGMEPINIQLSTDETNGEGLDGEVGARNVKEPLVSNNFFARTLLDSLHSTHDMMRQQRGAKALQLAREICLYYDRTACEAALQRYFNIRDGRVPDIDVRRSDHDARNRDPTDEAKDLANRLTHNLMDIPTFPSRTRVPTTNACTIMVSAGAMSTLIIKC</sequence>
<evidence type="ECO:0000256" key="7">
    <source>
        <dbReference type="ARBA" id="ARBA00029700"/>
    </source>
</evidence>
<keyword evidence="5" id="KW-0378">Hydrolase</keyword>
<comment type="subunit">
    <text evidence="8">Heterodimers with GPN1 or GPN3. Binds to RNA polymerase II (RNAPII).</text>
</comment>
<evidence type="ECO:0000256" key="6">
    <source>
        <dbReference type="ARBA" id="ARBA00023134"/>
    </source>
</evidence>
<evidence type="ECO:0000313" key="9">
    <source>
        <dbReference type="Proteomes" id="UP000887566"/>
    </source>
</evidence>
<dbReference type="Proteomes" id="UP000887566">
    <property type="component" value="Unplaced"/>
</dbReference>
<evidence type="ECO:0000256" key="1">
    <source>
        <dbReference type="ARBA" id="ARBA00003181"/>
    </source>
</evidence>
<proteinExistence type="inferred from homology"/>
<protein>
    <recommendedName>
        <fullName evidence="3">GPN-loop GTPase 2</fullName>
    </recommendedName>
    <alternativeName>
        <fullName evidence="7">ATP-binding domain 1 family member B</fullName>
    </alternativeName>
</protein>
<dbReference type="GO" id="GO:0005737">
    <property type="term" value="C:cytoplasm"/>
    <property type="evidence" value="ECO:0007669"/>
    <property type="project" value="TreeGrafter"/>
</dbReference>
<dbReference type="GO" id="GO:0005525">
    <property type="term" value="F:GTP binding"/>
    <property type="evidence" value="ECO:0007669"/>
    <property type="project" value="UniProtKB-KW"/>
</dbReference>
<evidence type="ECO:0000256" key="8">
    <source>
        <dbReference type="ARBA" id="ARBA00046611"/>
    </source>
</evidence>
<name>A0A914VNH9_9BILA</name>
<dbReference type="AlphaFoldDB" id="A0A914VNH9"/>
<dbReference type="InterPro" id="IPR030231">
    <property type="entry name" value="Gpn2"/>
</dbReference>
<dbReference type="PANTHER" id="PTHR21231:SF3">
    <property type="entry name" value="GPN-LOOP GTPASE 2"/>
    <property type="match status" value="1"/>
</dbReference>
<dbReference type="FunFam" id="3.40.50.300:FF:000338">
    <property type="entry name" value="GPN-loop GTPase 2"/>
    <property type="match status" value="1"/>
</dbReference>
<organism evidence="9 10">
    <name type="scientific">Plectus sambesii</name>
    <dbReference type="NCBI Taxonomy" id="2011161"/>
    <lineage>
        <taxon>Eukaryota</taxon>
        <taxon>Metazoa</taxon>
        <taxon>Ecdysozoa</taxon>
        <taxon>Nematoda</taxon>
        <taxon>Chromadorea</taxon>
        <taxon>Plectida</taxon>
        <taxon>Plectina</taxon>
        <taxon>Plectoidea</taxon>
        <taxon>Plectidae</taxon>
        <taxon>Plectus</taxon>
    </lineage>
</organism>
<dbReference type="Pfam" id="PF03029">
    <property type="entry name" value="ATP_bind_1"/>
    <property type="match status" value="1"/>
</dbReference>
<keyword evidence="4" id="KW-0547">Nucleotide-binding</keyword>
<evidence type="ECO:0000256" key="3">
    <source>
        <dbReference type="ARBA" id="ARBA00014588"/>
    </source>
</evidence>
<evidence type="ECO:0000256" key="5">
    <source>
        <dbReference type="ARBA" id="ARBA00022801"/>
    </source>
</evidence>
<keyword evidence="9" id="KW-1185">Reference proteome</keyword>
<dbReference type="CDD" id="cd17871">
    <property type="entry name" value="GPN2"/>
    <property type="match status" value="1"/>
</dbReference>
<dbReference type="InterPro" id="IPR027417">
    <property type="entry name" value="P-loop_NTPase"/>
</dbReference>
<evidence type="ECO:0000313" key="10">
    <source>
        <dbReference type="WBParaSite" id="PSAMB.scaffold2276size24175.g17155.t1"/>
    </source>
</evidence>
<comment type="function">
    <text evidence="1">Small GTPase required for proper localization of RNA polymerase II and III (RNAPII and RNAPIII). May act at an RNAP assembly step prior to nuclear import.</text>
</comment>
<dbReference type="Gene3D" id="3.40.50.300">
    <property type="entry name" value="P-loop containing nucleotide triphosphate hydrolases"/>
    <property type="match status" value="1"/>
</dbReference>
<dbReference type="InterPro" id="IPR004130">
    <property type="entry name" value="Gpn"/>
</dbReference>
<comment type="similarity">
    <text evidence="2">Belongs to the GPN-loop GTPase family.</text>
</comment>
<dbReference type="GO" id="GO:0003924">
    <property type="term" value="F:GTPase activity"/>
    <property type="evidence" value="ECO:0007669"/>
    <property type="project" value="TreeGrafter"/>
</dbReference>
<evidence type="ECO:0000256" key="4">
    <source>
        <dbReference type="ARBA" id="ARBA00022741"/>
    </source>
</evidence>